<comment type="catalytic activity">
    <reaction evidence="1 10">
        <text>a (3R)-hydroxyacyl-[ACP] = a (2E)-enoyl-[ACP] + H2O</text>
        <dbReference type="Rhea" id="RHEA:13097"/>
        <dbReference type="Rhea" id="RHEA-COMP:9925"/>
        <dbReference type="Rhea" id="RHEA-COMP:9945"/>
        <dbReference type="ChEBI" id="CHEBI:15377"/>
        <dbReference type="ChEBI" id="CHEBI:78784"/>
        <dbReference type="ChEBI" id="CHEBI:78827"/>
        <dbReference type="EC" id="4.2.1.59"/>
    </reaction>
</comment>
<dbReference type="PANTHER" id="PTHR30272">
    <property type="entry name" value="3-HYDROXYACYL-[ACYL-CARRIER-PROTEIN] DEHYDRATASE"/>
    <property type="match status" value="1"/>
</dbReference>
<dbReference type="HAMAP" id="MF_00406">
    <property type="entry name" value="FabZ"/>
    <property type="match status" value="1"/>
</dbReference>
<dbReference type="Pfam" id="PF07977">
    <property type="entry name" value="FabA"/>
    <property type="match status" value="1"/>
</dbReference>
<evidence type="ECO:0000256" key="2">
    <source>
        <dbReference type="ARBA" id="ARBA00004496"/>
    </source>
</evidence>
<dbReference type="PATRIC" id="fig|1183438.3.peg.2291"/>
<dbReference type="AlphaFoldDB" id="U5QHX5"/>
<feature type="active site" evidence="10">
    <location>
        <position position="54"/>
    </location>
</feature>
<dbReference type="InterPro" id="IPR010084">
    <property type="entry name" value="FabZ"/>
</dbReference>
<dbReference type="EC" id="4.2.1.59" evidence="10"/>
<comment type="similarity">
    <text evidence="3 10">Belongs to the thioester dehydratase family. FabZ subfamily.</text>
</comment>
<dbReference type="PANTHER" id="PTHR30272:SF1">
    <property type="entry name" value="3-HYDROXYACYL-[ACYL-CARRIER-PROTEIN] DEHYDRATASE"/>
    <property type="match status" value="1"/>
</dbReference>
<dbReference type="NCBIfam" id="TIGR01750">
    <property type="entry name" value="fabZ"/>
    <property type="match status" value="1"/>
</dbReference>
<evidence type="ECO:0000313" key="11">
    <source>
        <dbReference type="EMBL" id="AGY58577.1"/>
    </source>
</evidence>
<proteinExistence type="inferred from homology"/>
<keyword evidence="6 10" id="KW-0441">Lipid A biosynthesis</keyword>
<dbReference type="NCBIfam" id="NF000582">
    <property type="entry name" value="PRK00006.1"/>
    <property type="match status" value="1"/>
</dbReference>
<protein>
    <recommendedName>
        <fullName evidence="10">3-hydroxyacyl-[acyl-carrier-protein] dehydratase FabZ</fullName>
        <ecNumber evidence="10">4.2.1.59</ecNumber>
    </recommendedName>
    <alternativeName>
        <fullName evidence="10">(3R)-hydroxymyristoyl-[acyl-carrier-protein] dehydratase</fullName>
        <shortName evidence="10">(3R)-hydroxymyristoyl-ACP dehydrase</shortName>
    </alternativeName>
    <alternativeName>
        <fullName evidence="10">Beta-hydroxyacyl-ACP dehydratase</fullName>
    </alternativeName>
</protein>
<dbReference type="GO" id="GO:0016020">
    <property type="term" value="C:membrane"/>
    <property type="evidence" value="ECO:0007669"/>
    <property type="project" value="GOC"/>
</dbReference>
<name>U5QHX5_GLOK1</name>
<evidence type="ECO:0000256" key="3">
    <source>
        <dbReference type="ARBA" id="ARBA00009174"/>
    </source>
</evidence>
<dbReference type="SUPFAM" id="SSF54637">
    <property type="entry name" value="Thioesterase/thiol ester dehydrase-isomerase"/>
    <property type="match status" value="1"/>
</dbReference>
<dbReference type="RefSeq" id="WP_023173747.1">
    <property type="nucleotide sequence ID" value="NC_022600.1"/>
</dbReference>
<dbReference type="EMBL" id="CP003587">
    <property type="protein sequence ID" value="AGY58577.1"/>
    <property type="molecule type" value="Genomic_DNA"/>
</dbReference>
<evidence type="ECO:0000256" key="7">
    <source>
        <dbReference type="ARBA" id="ARBA00023098"/>
    </source>
</evidence>
<dbReference type="KEGG" id="glj:GKIL_2331"/>
<dbReference type="GO" id="GO:0006633">
    <property type="term" value="P:fatty acid biosynthetic process"/>
    <property type="evidence" value="ECO:0007669"/>
    <property type="project" value="UniProtKB-UniRule"/>
</dbReference>
<reference evidence="11 12" key="1">
    <citation type="journal article" date="2013" name="PLoS ONE">
        <title>Cultivation and Complete Genome Sequencing of Gloeobacter kilaueensis sp. nov., from a Lava Cave in Kilauea Caldera, Hawai'i.</title>
        <authorList>
            <person name="Saw J.H."/>
            <person name="Schatz M."/>
            <person name="Brown M.V."/>
            <person name="Kunkel D.D."/>
            <person name="Foster J.S."/>
            <person name="Shick H."/>
            <person name="Christensen S."/>
            <person name="Hou S."/>
            <person name="Wan X."/>
            <person name="Donachie S.P."/>
        </authorList>
    </citation>
    <scope>NUCLEOTIDE SEQUENCE [LARGE SCALE GENOMIC DNA]</scope>
    <source>
        <strain evidence="12">JS</strain>
    </source>
</reference>
<comment type="function">
    <text evidence="9 10">Involved in unsaturated fatty acids biosynthesis. Catalyzes the dehydration of short chain beta-hydroxyacyl-ACPs and long chain saturated and unsaturated beta-hydroxyacyl-ACPs.</text>
</comment>
<evidence type="ECO:0000256" key="9">
    <source>
        <dbReference type="ARBA" id="ARBA00025049"/>
    </source>
</evidence>
<dbReference type="InterPro" id="IPR029069">
    <property type="entry name" value="HotDog_dom_sf"/>
</dbReference>
<evidence type="ECO:0000256" key="6">
    <source>
        <dbReference type="ARBA" id="ARBA00022556"/>
    </source>
</evidence>
<accession>U5QHX5</accession>
<dbReference type="FunFam" id="3.10.129.10:FF:000001">
    <property type="entry name" value="3-hydroxyacyl-[acyl-carrier-protein] dehydratase FabZ"/>
    <property type="match status" value="1"/>
</dbReference>
<comment type="subcellular location">
    <subcellularLocation>
        <location evidence="2 10">Cytoplasm</location>
    </subcellularLocation>
</comment>
<gene>
    <name evidence="10 11" type="primary">fabZ</name>
    <name evidence="11" type="ORF">GKIL_2331</name>
</gene>
<keyword evidence="4 10" id="KW-0963">Cytoplasm</keyword>
<dbReference type="GO" id="GO:0009245">
    <property type="term" value="P:lipid A biosynthetic process"/>
    <property type="evidence" value="ECO:0007669"/>
    <property type="project" value="UniProtKB-UniRule"/>
</dbReference>
<evidence type="ECO:0000256" key="1">
    <source>
        <dbReference type="ARBA" id="ARBA00001055"/>
    </source>
</evidence>
<organism evidence="11 12">
    <name type="scientific">Gloeobacter kilaueensis (strain ATCC BAA-2537 / CCAP 1431/1 / ULC 316 / JS1)</name>
    <dbReference type="NCBI Taxonomy" id="1183438"/>
    <lineage>
        <taxon>Bacteria</taxon>
        <taxon>Bacillati</taxon>
        <taxon>Cyanobacteriota</taxon>
        <taxon>Cyanophyceae</taxon>
        <taxon>Gloeobacterales</taxon>
        <taxon>Gloeobacteraceae</taxon>
        <taxon>Gloeobacter</taxon>
    </lineage>
</organism>
<keyword evidence="5 10" id="KW-0444">Lipid biosynthesis</keyword>
<dbReference type="GO" id="GO:0005737">
    <property type="term" value="C:cytoplasm"/>
    <property type="evidence" value="ECO:0007669"/>
    <property type="project" value="UniProtKB-SubCell"/>
</dbReference>
<keyword evidence="12" id="KW-1185">Reference proteome</keyword>
<sequence length="148" mass="16388">MTTENVVLQNVEIQQLLAHRYPFLLVDRVIAYEPGKRAVGLKNVTFNEPHFQGHFPGRPLMPGVLLIEAMAQVGGIVCAQLPEANGRIPLLVGVEKARFRGQVIPGDQVIITAEDLRTRMKRFGIMQTRSEVGGKLVAQAEIMFSLVD</sequence>
<dbReference type="CDD" id="cd01288">
    <property type="entry name" value="FabZ"/>
    <property type="match status" value="1"/>
</dbReference>
<keyword evidence="8 10" id="KW-0456">Lyase</keyword>
<evidence type="ECO:0000256" key="5">
    <source>
        <dbReference type="ARBA" id="ARBA00022516"/>
    </source>
</evidence>
<dbReference type="OrthoDB" id="9772788at2"/>
<evidence type="ECO:0000256" key="10">
    <source>
        <dbReference type="HAMAP-Rule" id="MF_00406"/>
    </source>
</evidence>
<evidence type="ECO:0000256" key="4">
    <source>
        <dbReference type="ARBA" id="ARBA00022490"/>
    </source>
</evidence>
<dbReference type="Proteomes" id="UP000017396">
    <property type="component" value="Chromosome"/>
</dbReference>
<keyword evidence="7 10" id="KW-0443">Lipid metabolism</keyword>
<dbReference type="Gene3D" id="3.10.129.10">
    <property type="entry name" value="Hotdog Thioesterase"/>
    <property type="match status" value="1"/>
</dbReference>
<evidence type="ECO:0000313" key="12">
    <source>
        <dbReference type="Proteomes" id="UP000017396"/>
    </source>
</evidence>
<dbReference type="GO" id="GO:0019171">
    <property type="term" value="F:(3R)-hydroxyacyl-[acyl-carrier-protein] dehydratase activity"/>
    <property type="evidence" value="ECO:0007669"/>
    <property type="project" value="UniProtKB-EC"/>
</dbReference>
<dbReference type="STRING" id="1183438.GKIL_2331"/>
<dbReference type="eggNOG" id="COG0764">
    <property type="taxonomic scope" value="Bacteria"/>
</dbReference>
<dbReference type="InterPro" id="IPR013114">
    <property type="entry name" value="FabA_FabZ"/>
</dbReference>
<dbReference type="HOGENOM" id="CLU_078912_1_1_3"/>
<evidence type="ECO:0000256" key="8">
    <source>
        <dbReference type="ARBA" id="ARBA00023239"/>
    </source>
</evidence>